<dbReference type="OMA" id="DPKRSHI"/>
<dbReference type="EMBL" id="CP124545">
    <property type="protein sequence ID" value="WGV48415.1"/>
    <property type="molecule type" value="Genomic_DNA"/>
</dbReference>
<dbReference type="Proteomes" id="UP000627573">
    <property type="component" value="Unassembled WGS sequence"/>
</dbReference>
<reference evidence="4" key="2">
    <citation type="submission" date="2023-08" db="EMBL/GenBank/DDBJ databases">
        <title>Isolation and Characterization of Rhodococcus erythropolis MGMM8.</title>
        <authorList>
            <person name="Diabankana R.G.C."/>
            <person name="Afordoanyi D.M."/>
            <person name="Validov S.Z."/>
        </authorList>
    </citation>
    <scope>NUCLEOTIDE SEQUENCE</scope>
    <source>
        <strain evidence="4">MGMM8</strain>
    </source>
</reference>
<dbReference type="GeneID" id="57485402"/>
<dbReference type="Gene3D" id="1.10.260.40">
    <property type="entry name" value="lambda repressor-like DNA-binding domains"/>
    <property type="match status" value="1"/>
</dbReference>
<name>A0A0C2ZR74_RHOER</name>
<dbReference type="EMBL" id="JAECSB010000039">
    <property type="protein sequence ID" value="MBH5143617.1"/>
    <property type="molecule type" value="Genomic_DNA"/>
</dbReference>
<dbReference type="CDD" id="cd00093">
    <property type="entry name" value="HTH_XRE"/>
    <property type="match status" value="1"/>
</dbReference>
<sequence>MSNQFNDRLNSLFETADFHVTNAMVVRGMTEFGCRISTPYLSQLRTGVRTNPSPEVVAALAHFFNVHPDYFYAPSDQTPPAISGGEADLSLLEQLHNVRLRNLTSRVVDLSPSSQDLLVEMAENLRSSENLPRVPPDSNSYMSRA</sequence>
<dbReference type="KEGG" id="reb:XU06_22375"/>
<keyword evidence="5" id="KW-1185">Reference proteome</keyword>
<evidence type="ECO:0000256" key="1">
    <source>
        <dbReference type="SAM" id="MobiDB-lite"/>
    </source>
</evidence>
<dbReference type="AlphaFoldDB" id="A0A0C2ZR74"/>
<accession>A0A0C2ZR74</accession>
<protein>
    <submittedName>
        <fullName evidence="3">Helix-turn-helix transcriptional regulator</fullName>
    </submittedName>
</protein>
<organism evidence="3 5">
    <name type="scientific">Rhodococcus erythropolis</name>
    <name type="common">Arthrobacter picolinophilus</name>
    <dbReference type="NCBI Taxonomy" id="1833"/>
    <lineage>
        <taxon>Bacteria</taxon>
        <taxon>Bacillati</taxon>
        <taxon>Actinomycetota</taxon>
        <taxon>Actinomycetes</taxon>
        <taxon>Mycobacteriales</taxon>
        <taxon>Nocardiaceae</taxon>
        <taxon>Rhodococcus</taxon>
        <taxon>Rhodococcus erythropolis group</taxon>
    </lineage>
</organism>
<dbReference type="RefSeq" id="WP_019745008.1">
    <property type="nucleotide sequence ID" value="NZ_BHXB01000001.1"/>
</dbReference>
<feature type="region of interest" description="Disordered" evidence="1">
    <location>
        <begin position="126"/>
        <end position="145"/>
    </location>
</feature>
<proteinExistence type="predicted"/>
<evidence type="ECO:0000259" key="2">
    <source>
        <dbReference type="PROSITE" id="PS50943"/>
    </source>
</evidence>
<reference evidence="3 5" key="1">
    <citation type="submission" date="2020-12" db="EMBL/GenBank/DDBJ databases">
        <title>Draft genome sequence of furan degrading bacterial strain FUR100.</title>
        <authorList>
            <person name="Woiski C."/>
        </authorList>
    </citation>
    <scope>NUCLEOTIDE SEQUENCE [LARGE SCALE GENOMIC DNA]</scope>
    <source>
        <strain evidence="3 5">FUR100</strain>
    </source>
</reference>
<dbReference type="PROSITE" id="PS50943">
    <property type="entry name" value="HTH_CROC1"/>
    <property type="match status" value="1"/>
</dbReference>
<dbReference type="InterPro" id="IPR001387">
    <property type="entry name" value="Cro/C1-type_HTH"/>
</dbReference>
<dbReference type="InterPro" id="IPR010982">
    <property type="entry name" value="Lambda_DNA-bd_dom_sf"/>
</dbReference>
<evidence type="ECO:0000313" key="5">
    <source>
        <dbReference type="Proteomes" id="UP000627573"/>
    </source>
</evidence>
<dbReference type="SUPFAM" id="SSF47413">
    <property type="entry name" value="lambda repressor-like DNA-binding domains"/>
    <property type="match status" value="1"/>
</dbReference>
<dbReference type="GO" id="GO:0003677">
    <property type="term" value="F:DNA binding"/>
    <property type="evidence" value="ECO:0007669"/>
    <property type="project" value="InterPro"/>
</dbReference>
<feature type="domain" description="HTH cro/C1-type" evidence="2">
    <location>
        <begin position="36"/>
        <end position="71"/>
    </location>
</feature>
<gene>
    <name evidence="3" type="ORF">I3517_13455</name>
    <name evidence="4" type="ORF">QIE55_23185</name>
</gene>
<dbReference type="Pfam" id="PF01381">
    <property type="entry name" value="HTH_3"/>
    <property type="match status" value="1"/>
</dbReference>
<evidence type="ECO:0000313" key="4">
    <source>
        <dbReference type="EMBL" id="WGV48415.1"/>
    </source>
</evidence>
<dbReference type="Proteomes" id="UP001230933">
    <property type="component" value="Chromosome"/>
</dbReference>
<evidence type="ECO:0000313" key="3">
    <source>
        <dbReference type="EMBL" id="MBH5143617.1"/>
    </source>
</evidence>